<evidence type="ECO:0000256" key="6">
    <source>
        <dbReference type="ARBA" id="ARBA00022741"/>
    </source>
</evidence>
<dbReference type="EMBL" id="MHOQ01000006">
    <property type="protein sequence ID" value="OGZ67402.1"/>
    <property type="molecule type" value="Genomic_DNA"/>
</dbReference>
<dbReference type="GO" id="GO:0052381">
    <property type="term" value="F:tRNA dimethylallyltransferase activity"/>
    <property type="evidence" value="ECO:0007669"/>
    <property type="project" value="UniProtKB-UniRule"/>
</dbReference>
<evidence type="ECO:0000256" key="7">
    <source>
        <dbReference type="ARBA" id="ARBA00022840"/>
    </source>
</evidence>
<dbReference type="GO" id="GO:0006400">
    <property type="term" value="P:tRNA modification"/>
    <property type="evidence" value="ECO:0007669"/>
    <property type="project" value="TreeGrafter"/>
</dbReference>
<comment type="caution">
    <text evidence="14">The sequence shown here is derived from an EMBL/GenBank/DDBJ whole genome shotgun (WGS) entry which is preliminary data.</text>
</comment>
<comment type="catalytic activity">
    <reaction evidence="9 10 11">
        <text>adenosine(37) in tRNA + dimethylallyl diphosphate = N(6)-dimethylallyladenosine(37) in tRNA + diphosphate</text>
        <dbReference type="Rhea" id="RHEA:26482"/>
        <dbReference type="Rhea" id="RHEA-COMP:10162"/>
        <dbReference type="Rhea" id="RHEA-COMP:10375"/>
        <dbReference type="ChEBI" id="CHEBI:33019"/>
        <dbReference type="ChEBI" id="CHEBI:57623"/>
        <dbReference type="ChEBI" id="CHEBI:74411"/>
        <dbReference type="ChEBI" id="CHEBI:74415"/>
        <dbReference type="EC" id="2.5.1.75"/>
    </reaction>
</comment>
<feature type="site" description="Interaction with substrate tRNA" evidence="10">
    <location>
        <position position="111"/>
    </location>
</feature>
<keyword evidence="6 10" id="KW-0547">Nucleotide-binding</keyword>
<feature type="binding site" evidence="10">
    <location>
        <begin position="13"/>
        <end position="18"/>
    </location>
    <ligand>
        <name>substrate</name>
    </ligand>
</feature>
<evidence type="ECO:0000256" key="3">
    <source>
        <dbReference type="ARBA" id="ARBA00005842"/>
    </source>
</evidence>
<keyword evidence="8 10" id="KW-0460">Magnesium</keyword>
<dbReference type="NCBIfam" id="TIGR00174">
    <property type="entry name" value="miaA"/>
    <property type="match status" value="1"/>
</dbReference>
<comment type="caution">
    <text evidence="10">Lacks conserved residue(s) required for the propagation of feature annotation.</text>
</comment>
<keyword evidence="7 10" id="KW-0067">ATP-binding</keyword>
<feature type="site" description="Interaction with substrate tRNA" evidence="10">
    <location>
        <position position="134"/>
    </location>
</feature>
<protein>
    <recommendedName>
        <fullName evidence="10">tRNA dimethylallyltransferase</fullName>
        <ecNumber evidence="10">2.5.1.75</ecNumber>
    </recommendedName>
    <alternativeName>
        <fullName evidence="10">Dimethylallyl diphosphate:tRNA dimethylallyltransferase</fullName>
        <shortName evidence="10">DMAPP:tRNA dimethylallyltransferase</shortName>
        <shortName evidence="10">DMATase</shortName>
    </alternativeName>
    <alternativeName>
        <fullName evidence="10">Isopentenyl-diphosphate:tRNA isopentenyltransferase</fullName>
        <shortName evidence="10">IPP transferase</shortName>
        <shortName evidence="10">IPPT</shortName>
        <shortName evidence="10">IPTase</shortName>
    </alternativeName>
</protein>
<dbReference type="HAMAP" id="MF_00185">
    <property type="entry name" value="IPP_trans"/>
    <property type="match status" value="1"/>
</dbReference>
<dbReference type="PANTHER" id="PTHR11088">
    <property type="entry name" value="TRNA DIMETHYLALLYLTRANSFERASE"/>
    <property type="match status" value="1"/>
</dbReference>
<evidence type="ECO:0000256" key="13">
    <source>
        <dbReference type="RuleBase" id="RU003785"/>
    </source>
</evidence>
<dbReference type="SUPFAM" id="SSF52540">
    <property type="entry name" value="P-loop containing nucleoside triphosphate hydrolases"/>
    <property type="match status" value="1"/>
</dbReference>
<reference evidence="14 15" key="1">
    <citation type="journal article" date="2016" name="Nat. Commun.">
        <title>Thousands of microbial genomes shed light on interconnected biogeochemical processes in an aquifer system.</title>
        <authorList>
            <person name="Anantharaman K."/>
            <person name="Brown C.T."/>
            <person name="Hug L.A."/>
            <person name="Sharon I."/>
            <person name="Castelle C.J."/>
            <person name="Probst A.J."/>
            <person name="Thomas B.C."/>
            <person name="Singh A."/>
            <person name="Wilkins M.J."/>
            <person name="Karaoz U."/>
            <person name="Brodie E.L."/>
            <person name="Williams K.H."/>
            <person name="Hubbard S.S."/>
            <person name="Banfield J.F."/>
        </authorList>
    </citation>
    <scope>NUCLEOTIDE SEQUENCE [LARGE SCALE GENOMIC DNA]</scope>
</reference>
<comment type="subunit">
    <text evidence="10">Monomer.</text>
</comment>
<dbReference type="EC" id="2.5.1.75" evidence="10"/>
<keyword evidence="4 10" id="KW-0808">Transferase</keyword>
<evidence type="ECO:0000256" key="2">
    <source>
        <dbReference type="ARBA" id="ARBA00003213"/>
    </source>
</evidence>
<dbReference type="Gene3D" id="1.10.20.140">
    <property type="match status" value="1"/>
</dbReference>
<sequence length="325" mass="37738">MYSKKLIVILGPTASGKTDLSIKLAKKLALSRTEGLNEVEIISADSRQVYRGLDVGSGKITKKQMQGIRHHLLDIASPKRKFTVAQYQKLVIKIIKKIHKKNKIPFLVGGTGFYIQSVVDGIVMPEVKPNWKLRKNLEKKNTEELFQMLLKLDPVRAQLIDKKNPRRLVRAIEIVLSTKKPIERLKNKSQFNTLQIGIKKSPKQLKKLIHKRLSKRIKKIVTEVKNLHNNGVSFKRLEELGLEYRFVAQYIQNKTSFDTAQDLSAYQEMINRIQKESEHFAKRQMTWFKRDKRISWVKNYKEANKLINKFLKNSYIPKPASGYSE</sequence>
<dbReference type="InterPro" id="IPR039657">
    <property type="entry name" value="Dimethylallyltransferase"/>
</dbReference>
<evidence type="ECO:0000313" key="14">
    <source>
        <dbReference type="EMBL" id="OGZ67402.1"/>
    </source>
</evidence>
<dbReference type="Proteomes" id="UP000179183">
    <property type="component" value="Unassembled WGS sequence"/>
</dbReference>
<accession>A0A1G2HXY4</accession>
<feature type="region of interest" description="Interaction with substrate tRNA" evidence="10">
    <location>
        <begin position="45"/>
        <end position="48"/>
    </location>
</feature>
<dbReference type="InterPro" id="IPR018022">
    <property type="entry name" value="IPT"/>
</dbReference>
<evidence type="ECO:0000256" key="4">
    <source>
        <dbReference type="ARBA" id="ARBA00022679"/>
    </source>
</evidence>
<evidence type="ECO:0000256" key="5">
    <source>
        <dbReference type="ARBA" id="ARBA00022694"/>
    </source>
</evidence>
<keyword evidence="5 10" id="KW-0819">tRNA processing</keyword>
<evidence type="ECO:0000256" key="12">
    <source>
        <dbReference type="RuleBase" id="RU003784"/>
    </source>
</evidence>
<evidence type="ECO:0000256" key="10">
    <source>
        <dbReference type="HAMAP-Rule" id="MF_00185"/>
    </source>
</evidence>
<organism evidence="14 15">
    <name type="scientific">Candidatus Staskawiczbacteria bacterium RIFCSPHIGHO2_02_FULL_33_16</name>
    <dbReference type="NCBI Taxonomy" id="1802204"/>
    <lineage>
        <taxon>Bacteria</taxon>
        <taxon>Candidatus Staskawicziibacteriota</taxon>
    </lineage>
</organism>
<dbReference type="Gene3D" id="3.40.50.300">
    <property type="entry name" value="P-loop containing nucleotide triphosphate hydrolases"/>
    <property type="match status" value="1"/>
</dbReference>
<evidence type="ECO:0000256" key="1">
    <source>
        <dbReference type="ARBA" id="ARBA00001946"/>
    </source>
</evidence>
<gene>
    <name evidence="10" type="primary">miaA</name>
    <name evidence="14" type="ORF">A3D34_02420</name>
</gene>
<proteinExistence type="inferred from homology"/>
<comment type="cofactor">
    <cofactor evidence="1 10">
        <name>Mg(2+)</name>
        <dbReference type="ChEBI" id="CHEBI:18420"/>
    </cofactor>
</comment>
<comment type="function">
    <text evidence="2 10 12">Catalyzes the transfer of a dimethylallyl group onto the adenine at position 37 in tRNAs that read codons beginning with uridine, leading to the formation of N6-(dimethylallyl)adenosine (i(6)A).</text>
</comment>
<dbReference type="AlphaFoldDB" id="A0A1G2HXY4"/>
<evidence type="ECO:0000313" key="15">
    <source>
        <dbReference type="Proteomes" id="UP000179183"/>
    </source>
</evidence>
<dbReference type="PANTHER" id="PTHR11088:SF60">
    <property type="entry name" value="TRNA DIMETHYLALLYLTRANSFERASE"/>
    <property type="match status" value="1"/>
</dbReference>
<evidence type="ECO:0000256" key="9">
    <source>
        <dbReference type="ARBA" id="ARBA00049563"/>
    </source>
</evidence>
<feature type="binding site" evidence="10">
    <location>
        <begin position="11"/>
        <end position="18"/>
    </location>
    <ligand>
        <name>ATP</name>
        <dbReference type="ChEBI" id="CHEBI:30616"/>
    </ligand>
</feature>
<dbReference type="GO" id="GO:0005524">
    <property type="term" value="F:ATP binding"/>
    <property type="evidence" value="ECO:0007669"/>
    <property type="project" value="UniProtKB-UniRule"/>
</dbReference>
<comment type="similarity">
    <text evidence="3 10 13">Belongs to the IPP transferase family.</text>
</comment>
<name>A0A1G2HXY4_9BACT</name>
<dbReference type="InterPro" id="IPR027417">
    <property type="entry name" value="P-loop_NTPase"/>
</dbReference>
<evidence type="ECO:0000256" key="8">
    <source>
        <dbReference type="ARBA" id="ARBA00022842"/>
    </source>
</evidence>
<dbReference type="Pfam" id="PF01715">
    <property type="entry name" value="IPPT"/>
    <property type="match status" value="1"/>
</dbReference>
<evidence type="ECO:0000256" key="11">
    <source>
        <dbReference type="RuleBase" id="RU003783"/>
    </source>
</evidence>